<proteinExistence type="predicted"/>
<evidence type="ECO:0000313" key="2">
    <source>
        <dbReference type="EMBL" id="MBB5475735.1"/>
    </source>
</evidence>
<comment type="caution">
    <text evidence="2">The sequence shown here is derived from an EMBL/GenBank/DDBJ whole genome shotgun (WGS) entry which is preliminary data.</text>
</comment>
<dbReference type="Proteomes" id="UP000586947">
    <property type="component" value="Unassembled WGS sequence"/>
</dbReference>
<dbReference type="EMBL" id="JACHDP010000001">
    <property type="protein sequence ID" value="MBB5475735.1"/>
    <property type="molecule type" value="Genomic_DNA"/>
</dbReference>
<dbReference type="AlphaFoldDB" id="A0A840VGG3"/>
<gene>
    <name evidence="2" type="ORF">HNR20_000240</name>
</gene>
<name>A0A840VGG3_9ACTN</name>
<keyword evidence="3" id="KW-1185">Reference proteome</keyword>
<feature type="region of interest" description="Disordered" evidence="1">
    <location>
        <begin position="135"/>
        <end position="186"/>
    </location>
</feature>
<evidence type="ECO:0000256" key="1">
    <source>
        <dbReference type="SAM" id="MobiDB-lite"/>
    </source>
</evidence>
<sequence length="186" mass="20045">MELTAQGERLAADLGRWLTDLTFVDLDADEVTARVIDSVVRWAEAQGWRVYRRAPSVLPLPPPLEQRHSVLDVACARPDGPPVVVEVDHTDRARTVQKLRAEADAGRVPIWVRWGVGRFTVPPPPVRMVTVEVTRRAGPAGRGRLHSRTGDRPAPAHSTGGGTVATQALPIPLTDPDAGEGVGKGV</sequence>
<dbReference type="RefSeq" id="WP_229687396.1">
    <property type="nucleotide sequence ID" value="NZ_BMNF01000006.1"/>
</dbReference>
<protein>
    <submittedName>
        <fullName evidence="2">Uncharacterized protein</fullName>
    </submittedName>
</protein>
<reference evidence="2 3" key="1">
    <citation type="submission" date="2020-08" db="EMBL/GenBank/DDBJ databases">
        <title>Sequencing the genomes of 1000 actinobacteria strains.</title>
        <authorList>
            <person name="Klenk H.-P."/>
        </authorList>
    </citation>
    <scope>NUCLEOTIDE SEQUENCE [LARGE SCALE GENOMIC DNA]</scope>
    <source>
        <strain evidence="2 3">DSM 103125</strain>
    </source>
</reference>
<accession>A0A840VGG3</accession>
<organism evidence="2 3">
    <name type="scientific">Micromonospora parathelypteridis</name>
    <dbReference type="NCBI Taxonomy" id="1839617"/>
    <lineage>
        <taxon>Bacteria</taxon>
        <taxon>Bacillati</taxon>
        <taxon>Actinomycetota</taxon>
        <taxon>Actinomycetes</taxon>
        <taxon>Micromonosporales</taxon>
        <taxon>Micromonosporaceae</taxon>
        <taxon>Micromonospora</taxon>
    </lineage>
</organism>
<evidence type="ECO:0000313" key="3">
    <source>
        <dbReference type="Proteomes" id="UP000586947"/>
    </source>
</evidence>